<dbReference type="CDD" id="cd19157">
    <property type="entry name" value="AKR_AKR5G1-3"/>
    <property type="match status" value="1"/>
</dbReference>
<evidence type="ECO:0000256" key="3">
    <source>
        <dbReference type="ARBA" id="ARBA00023002"/>
    </source>
</evidence>
<feature type="site" description="Lowers pKa of active site Tyr" evidence="6">
    <location>
        <position position="80"/>
    </location>
</feature>
<evidence type="ECO:0000259" key="7">
    <source>
        <dbReference type="Pfam" id="PF00248"/>
    </source>
</evidence>
<dbReference type="InterPro" id="IPR044500">
    <property type="entry name" value="AKR5G"/>
</dbReference>
<dbReference type="PANTHER" id="PTHR43827:SF3">
    <property type="entry name" value="NADP-DEPENDENT OXIDOREDUCTASE DOMAIN-CONTAINING PROTEIN"/>
    <property type="match status" value="1"/>
</dbReference>
<evidence type="ECO:0000256" key="1">
    <source>
        <dbReference type="ARBA" id="ARBA00007905"/>
    </source>
</evidence>
<reference evidence="8" key="1">
    <citation type="journal article" date="2015" name="PeerJ">
        <title>First genomic representation of candidate bacterial phylum KSB3 points to enhanced environmental sensing as a trigger of wastewater bulking.</title>
        <authorList>
            <person name="Sekiguchi Y."/>
            <person name="Ohashi A."/>
            <person name="Parks D.H."/>
            <person name="Yamauchi T."/>
            <person name="Tyson G.W."/>
            <person name="Hugenholtz P."/>
        </authorList>
    </citation>
    <scope>NUCLEOTIDE SEQUENCE [LARGE SCALE GENOMIC DNA]</scope>
</reference>
<dbReference type="EMBL" id="DF820464">
    <property type="protein sequence ID" value="GAK55856.1"/>
    <property type="molecule type" value="Genomic_DNA"/>
</dbReference>
<sequence length="277" mass="31809">MKITSITDCTTLNNGIQMPWFGLGVFKVQDGQEVEQSVKWALEAGYRSIDTAAVYGNERGVGKAIRESGVPRNEIFLTTKVWNEEMRKKRTADAFKESLERLETDYLDLYLIHWPVKDCYQDAWKALEDIYASGQARAIGVSNFLVHHLEDLLAHSTIVPAVNQVEFHPYLVQPDLMNFCKEQNIQLEAWSPIMRGKIFTVAEITQLAEKYHKTPSQIVLRWDVQHGVVTIPKSVHKDRILENTRIFDFELAPEDMALLDQLDRGERIGPDPDNFDF</sequence>
<evidence type="ECO:0000256" key="5">
    <source>
        <dbReference type="PIRSR" id="PIRSR000097-2"/>
    </source>
</evidence>
<dbReference type="PIRSF" id="PIRSF000097">
    <property type="entry name" value="AKR"/>
    <property type="match status" value="1"/>
</dbReference>
<evidence type="ECO:0000256" key="4">
    <source>
        <dbReference type="PIRSR" id="PIRSR000097-1"/>
    </source>
</evidence>
<dbReference type="GO" id="GO:0016616">
    <property type="term" value="F:oxidoreductase activity, acting on the CH-OH group of donors, NAD or NADP as acceptor"/>
    <property type="evidence" value="ECO:0007669"/>
    <property type="project" value="UniProtKB-ARBA"/>
</dbReference>
<dbReference type="Pfam" id="PF00248">
    <property type="entry name" value="Aldo_ket_red"/>
    <property type="match status" value="1"/>
</dbReference>
<feature type="active site" description="Proton donor" evidence="4">
    <location>
        <position position="55"/>
    </location>
</feature>
<feature type="binding site" evidence="5">
    <location>
        <position position="113"/>
    </location>
    <ligand>
        <name>substrate</name>
    </ligand>
</feature>
<dbReference type="eggNOG" id="COG0656">
    <property type="taxonomic scope" value="Bacteria"/>
</dbReference>
<dbReference type="InterPro" id="IPR020471">
    <property type="entry name" value="AKR"/>
</dbReference>
<dbReference type="FunFam" id="3.20.20.100:FF:000015">
    <property type="entry name" value="Oxidoreductase, aldo/keto reductase family"/>
    <property type="match status" value="1"/>
</dbReference>
<evidence type="ECO:0000256" key="6">
    <source>
        <dbReference type="PIRSR" id="PIRSR000097-3"/>
    </source>
</evidence>
<evidence type="ECO:0000313" key="9">
    <source>
        <dbReference type="Proteomes" id="UP000030661"/>
    </source>
</evidence>
<evidence type="ECO:0000256" key="2">
    <source>
        <dbReference type="ARBA" id="ARBA00022857"/>
    </source>
</evidence>
<dbReference type="PROSITE" id="PS00798">
    <property type="entry name" value="ALDOKETO_REDUCTASE_1"/>
    <property type="match status" value="1"/>
</dbReference>
<keyword evidence="2" id="KW-0521">NADP</keyword>
<dbReference type="InterPro" id="IPR036812">
    <property type="entry name" value="NAD(P)_OxRdtase_dom_sf"/>
</dbReference>
<keyword evidence="9" id="KW-1185">Reference proteome</keyword>
<dbReference type="InterPro" id="IPR018170">
    <property type="entry name" value="Aldo/ket_reductase_CS"/>
</dbReference>
<dbReference type="Proteomes" id="UP000030661">
    <property type="component" value="Unassembled WGS sequence"/>
</dbReference>
<dbReference type="HOGENOM" id="CLU_023205_0_1_0"/>
<organism evidence="8">
    <name type="scientific">Vecturithrix granuli</name>
    <dbReference type="NCBI Taxonomy" id="1499967"/>
    <lineage>
        <taxon>Bacteria</taxon>
        <taxon>Candidatus Moduliflexota</taxon>
        <taxon>Candidatus Vecturitrichia</taxon>
        <taxon>Candidatus Vecturitrichales</taxon>
        <taxon>Candidatus Vecturitrichaceae</taxon>
        <taxon>Candidatus Vecturithrix</taxon>
    </lineage>
</organism>
<gene>
    <name evidence="8" type="ORF">U27_02817</name>
</gene>
<dbReference type="PRINTS" id="PR00069">
    <property type="entry name" value="ALDKETRDTASE"/>
</dbReference>
<dbReference type="PANTHER" id="PTHR43827">
    <property type="entry name" value="2,5-DIKETO-D-GLUCONIC ACID REDUCTASE"/>
    <property type="match status" value="1"/>
</dbReference>
<accession>A0A081BU51</accession>
<dbReference type="Gene3D" id="3.20.20.100">
    <property type="entry name" value="NADP-dependent oxidoreductase domain"/>
    <property type="match status" value="1"/>
</dbReference>
<dbReference type="AlphaFoldDB" id="A0A081BU51"/>
<dbReference type="InterPro" id="IPR023210">
    <property type="entry name" value="NADP_OxRdtase_dom"/>
</dbReference>
<dbReference type="SUPFAM" id="SSF51430">
    <property type="entry name" value="NAD(P)-linked oxidoreductase"/>
    <property type="match status" value="1"/>
</dbReference>
<dbReference type="STRING" id="1499967.U27_02817"/>
<dbReference type="PROSITE" id="PS00062">
    <property type="entry name" value="ALDOKETO_REDUCTASE_2"/>
    <property type="match status" value="1"/>
</dbReference>
<name>A0A081BU51_VECG1</name>
<proteinExistence type="inferred from homology"/>
<protein>
    <submittedName>
        <fullName evidence="8">2,5-didehydrogluconate reductase</fullName>
    </submittedName>
</protein>
<evidence type="ECO:0000313" key="8">
    <source>
        <dbReference type="EMBL" id="GAK55856.1"/>
    </source>
</evidence>
<feature type="domain" description="NADP-dependent oxidoreductase" evidence="7">
    <location>
        <begin position="29"/>
        <end position="263"/>
    </location>
</feature>
<comment type="similarity">
    <text evidence="1">Belongs to the aldo/keto reductase family.</text>
</comment>
<keyword evidence="3" id="KW-0560">Oxidoreductase</keyword>